<dbReference type="PANTHER" id="PTHR44329">
    <property type="entry name" value="SERINE/THREONINE-PROTEIN KINASE TNNI3K-RELATED"/>
    <property type="match status" value="1"/>
</dbReference>
<feature type="domain" description="Protein kinase" evidence="2">
    <location>
        <begin position="368"/>
        <end position="614"/>
    </location>
</feature>
<dbReference type="AlphaFoldDB" id="A0A2P6VI65"/>
<dbReference type="EMBL" id="LHPF02000006">
    <property type="protein sequence ID" value="PSC73768.1"/>
    <property type="molecule type" value="Genomic_DNA"/>
</dbReference>
<name>A0A2P6VI65_9CHLO</name>
<accession>A0A2P6VI65</accession>
<evidence type="ECO:0000259" key="2">
    <source>
        <dbReference type="PROSITE" id="PS50011"/>
    </source>
</evidence>
<protein>
    <submittedName>
        <fullName evidence="3">Serine threonine-kinase</fullName>
    </submittedName>
</protein>
<evidence type="ECO:0000313" key="4">
    <source>
        <dbReference type="Proteomes" id="UP000239649"/>
    </source>
</evidence>
<dbReference type="Gene3D" id="1.10.510.10">
    <property type="entry name" value="Transferase(Phosphotransferase) domain 1"/>
    <property type="match status" value="1"/>
</dbReference>
<evidence type="ECO:0000256" key="1">
    <source>
        <dbReference type="PROSITE-ProRule" id="PRU10141"/>
    </source>
</evidence>
<reference evidence="3 4" key="1">
    <citation type="journal article" date="2018" name="Plant J.">
        <title>Genome sequences of Chlorella sorokiniana UTEX 1602 and Micractinium conductrix SAG 241.80: implications to maltose excretion by a green alga.</title>
        <authorList>
            <person name="Arriola M.B."/>
            <person name="Velmurugan N."/>
            <person name="Zhang Y."/>
            <person name="Plunkett M.H."/>
            <person name="Hondzo H."/>
            <person name="Barney B.M."/>
        </authorList>
    </citation>
    <scope>NUCLEOTIDE SEQUENCE [LARGE SCALE GENOMIC DNA]</scope>
    <source>
        <strain evidence="3 4">SAG 241.80</strain>
    </source>
</reference>
<dbReference type="InterPro" id="IPR051681">
    <property type="entry name" value="Ser/Thr_Kinases-Pseudokinases"/>
</dbReference>
<feature type="binding site" evidence="1">
    <location>
        <position position="395"/>
    </location>
    <ligand>
        <name>ATP</name>
        <dbReference type="ChEBI" id="CHEBI:30616"/>
    </ligand>
</feature>
<dbReference type="GO" id="GO:0005524">
    <property type="term" value="F:ATP binding"/>
    <property type="evidence" value="ECO:0007669"/>
    <property type="project" value="UniProtKB-UniRule"/>
</dbReference>
<dbReference type="PROSITE" id="PS00107">
    <property type="entry name" value="PROTEIN_KINASE_ATP"/>
    <property type="match status" value="1"/>
</dbReference>
<dbReference type="Proteomes" id="UP000239649">
    <property type="component" value="Unassembled WGS sequence"/>
</dbReference>
<dbReference type="InterPro" id="IPR000719">
    <property type="entry name" value="Prot_kinase_dom"/>
</dbReference>
<dbReference type="PROSITE" id="PS50011">
    <property type="entry name" value="PROTEIN_KINASE_DOM"/>
    <property type="match status" value="1"/>
</dbReference>
<keyword evidence="4" id="KW-1185">Reference proteome</keyword>
<dbReference type="STRING" id="554055.A0A2P6VI65"/>
<dbReference type="SUPFAM" id="SSF56112">
    <property type="entry name" value="Protein kinase-like (PK-like)"/>
    <property type="match status" value="1"/>
</dbReference>
<gene>
    <name evidence="3" type="ORF">C2E20_3155</name>
</gene>
<dbReference type="PANTHER" id="PTHR44329:SF214">
    <property type="entry name" value="PROTEIN KINASE DOMAIN-CONTAINING PROTEIN"/>
    <property type="match status" value="1"/>
</dbReference>
<evidence type="ECO:0000313" key="3">
    <source>
        <dbReference type="EMBL" id="PSC73768.1"/>
    </source>
</evidence>
<dbReference type="GO" id="GO:0004674">
    <property type="term" value="F:protein serine/threonine kinase activity"/>
    <property type="evidence" value="ECO:0007669"/>
    <property type="project" value="TreeGrafter"/>
</dbReference>
<dbReference type="Pfam" id="PF00069">
    <property type="entry name" value="Pkinase"/>
    <property type="match status" value="1"/>
</dbReference>
<keyword evidence="1" id="KW-0547">Nucleotide-binding</keyword>
<dbReference type="InterPro" id="IPR011009">
    <property type="entry name" value="Kinase-like_dom_sf"/>
</dbReference>
<sequence length="623" mass="65631">MPAVARRGSTGGTAAGFPVRAPPLELPGIATLVAQGMQGGDFQCVGSVLPDACAFASPLDADAVCAYIEQCRGVMVFGNGTDGCSAAQLAVLKRTSLAPSNSFVAPTTYVLEQVVDAQLASTYLYSDEATVLLPAENETSSDGEPGSGELGSTGPWLGCIVARGALLGGEVVATLSGVATPEECCRRCREREAANVWNFCDRLDGCSFSDLRTSFTGGAPLAVTGPEVPGFTRYPASGLFGQQGYSCYGTLKPELAECVLSAPLPDLAAHCETDPLCAAFVFKPAGLFISAASTGYFRETEGANISARILTPSSVLGDSSNLGRLPGSLTTHSGGSSTPSALAASALPASLARWIIARADIQYECRPDGSPVRLGEGASGKVYRAIYRGELVAAKEIQLDRTAAEQDAFIAEALRLQDLRHQHVVQFYGLSVGEAGQGVLLMEYCEGRDLGSALDLQSGAEGSRVFGWYRQGRRVALEVAKALNYLHSRGIVHMSNNVLLTSNLESKLADVGVSRMQSRTFMSDLPALVGTWAYVAPEILMGGVNCSNAVDIYSYGVLLWEIITGQRPARGQLRMPEVEAECPQAAVDLMMECLSLNPADRPPAASVMRRLTALQGRRTSLSL</sequence>
<keyword evidence="1" id="KW-0067">ATP-binding</keyword>
<organism evidence="3 4">
    <name type="scientific">Micractinium conductrix</name>
    <dbReference type="NCBI Taxonomy" id="554055"/>
    <lineage>
        <taxon>Eukaryota</taxon>
        <taxon>Viridiplantae</taxon>
        <taxon>Chlorophyta</taxon>
        <taxon>core chlorophytes</taxon>
        <taxon>Trebouxiophyceae</taxon>
        <taxon>Chlorellales</taxon>
        <taxon>Chlorellaceae</taxon>
        <taxon>Chlorella clade</taxon>
        <taxon>Micractinium</taxon>
    </lineage>
</organism>
<comment type="caution">
    <text evidence="3">The sequence shown here is derived from an EMBL/GenBank/DDBJ whole genome shotgun (WGS) entry which is preliminary data.</text>
</comment>
<dbReference type="OrthoDB" id="2013833at2759"/>
<proteinExistence type="predicted"/>
<dbReference type="InterPro" id="IPR017441">
    <property type="entry name" value="Protein_kinase_ATP_BS"/>
</dbReference>